<evidence type="ECO:0000313" key="3">
    <source>
        <dbReference type="Proteomes" id="UP001217918"/>
    </source>
</evidence>
<dbReference type="Proteomes" id="UP001217918">
    <property type="component" value="Unassembled WGS sequence"/>
</dbReference>
<feature type="region of interest" description="Disordered" evidence="1">
    <location>
        <begin position="75"/>
        <end position="109"/>
    </location>
</feature>
<feature type="region of interest" description="Disordered" evidence="1">
    <location>
        <begin position="191"/>
        <end position="253"/>
    </location>
</feature>
<evidence type="ECO:0000313" key="2">
    <source>
        <dbReference type="EMBL" id="KAK2072018.1"/>
    </source>
</evidence>
<sequence>MSELYTGKQLSNSYSLQQLIFTTYHRMTKMQLAAAIDTKAVSSKASDEAGGPKAPKNTNQRVGFAFNFAEFKAPDKAAEKRPEKVAEKAPEQPALPIRDGENGDDKDTKLDNVVEDTKVTMGILRPGAPADPVAPVPLSYGQKPLPPWPTRSEVRVSKRWLVQASGVAHNADNPAVWPLYSGGGASGDLSIRTRRGGAGRKQFPVRNAWYGGPDPASPESSVAPQEGASPPPTQDAVESAKARQARRALKGPSQAVVVDDMVLDFLQAGQEMIARLKAASGR</sequence>
<keyword evidence="3" id="KW-1185">Reference proteome</keyword>
<comment type="caution">
    <text evidence="2">The sequence shown here is derived from an EMBL/GenBank/DDBJ whole genome shotgun (WGS) entry which is preliminary data.</text>
</comment>
<gene>
    <name evidence="2" type="ORF">P8C59_006396</name>
</gene>
<name>A0AAD9MFG9_9PEZI</name>
<feature type="compositionally biased region" description="Basic and acidic residues" evidence="1">
    <location>
        <begin position="98"/>
        <end position="109"/>
    </location>
</feature>
<dbReference type="AlphaFoldDB" id="A0AAD9MFG9"/>
<evidence type="ECO:0000256" key="1">
    <source>
        <dbReference type="SAM" id="MobiDB-lite"/>
    </source>
</evidence>
<dbReference type="EMBL" id="JAQQPM010000005">
    <property type="protein sequence ID" value="KAK2072018.1"/>
    <property type="molecule type" value="Genomic_DNA"/>
</dbReference>
<protein>
    <submittedName>
        <fullName evidence="2">Uncharacterized protein</fullName>
    </submittedName>
</protein>
<organism evidence="2 3">
    <name type="scientific">Phyllachora maydis</name>
    <dbReference type="NCBI Taxonomy" id="1825666"/>
    <lineage>
        <taxon>Eukaryota</taxon>
        <taxon>Fungi</taxon>
        <taxon>Dikarya</taxon>
        <taxon>Ascomycota</taxon>
        <taxon>Pezizomycotina</taxon>
        <taxon>Sordariomycetes</taxon>
        <taxon>Sordariomycetidae</taxon>
        <taxon>Phyllachorales</taxon>
        <taxon>Phyllachoraceae</taxon>
        <taxon>Phyllachora</taxon>
    </lineage>
</organism>
<proteinExistence type="predicted"/>
<reference evidence="2" key="1">
    <citation type="journal article" date="2023" name="Mol. Plant Microbe Interact.">
        <title>Elucidating the Obligate Nature and Biological Capacity of an Invasive Fungal Corn Pathogen.</title>
        <authorList>
            <person name="MacCready J.S."/>
            <person name="Roggenkamp E.M."/>
            <person name="Gdanetz K."/>
            <person name="Chilvers M.I."/>
        </authorList>
    </citation>
    <scope>NUCLEOTIDE SEQUENCE</scope>
    <source>
        <strain evidence="2">PM02</strain>
    </source>
</reference>
<feature type="compositionally biased region" description="Basic and acidic residues" evidence="1">
    <location>
        <begin position="75"/>
        <end position="90"/>
    </location>
</feature>
<accession>A0AAD9MFG9</accession>